<dbReference type="OrthoDB" id="6735462at2759"/>
<dbReference type="EMBL" id="GAKP01009209">
    <property type="protein sequence ID" value="JAC49743.1"/>
    <property type="molecule type" value="Transcribed_RNA"/>
</dbReference>
<evidence type="ECO:0000256" key="1">
    <source>
        <dbReference type="SAM" id="MobiDB-lite"/>
    </source>
</evidence>
<name>A0A034W7K8_BACDO</name>
<sequence length="265" mass="29064">MTQDNPFGGIPALAPSIALASGPATAPSAPPSAITPTVAPTQAEDQLPVKAIAKSSTSYQSNDVEAARIAAVLDKVLSKLEYIQSCKAPPPEPIDDSCEPDGMPCDVVGSWNSYQMGLRFDITLTRAADRRLGTAEKNNKLLTVDVGERIPPHAHHIIETSWKFMGSALNQQGGPFYLYSQNRELNTVATFIGYCRVCGGIDTIFGSWTIMGPSKDCEDITTALENRRDIFRRYNMENKRNQHFKDMLFEKSKYSKADCDSPKRG</sequence>
<organism evidence="2">
    <name type="scientific">Bactrocera dorsalis</name>
    <name type="common">Oriental fruit fly</name>
    <name type="synonym">Dacus dorsalis</name>
    <dbReference type="NCBI Taxonomy" id="27457"/>
    <lineage>
        <taxon>Eukaryota</taxon>
        <taxon>Metazoa</taxon>
        <taxon>Ecdysozoa</taxon>
        <taxon>Arthropoda</taxon>
        <taxon>Hexapoda</taxon>
        <taxon>Insecta</taxon>
        <taxon>Pterygota</taxon>
        <taxon>Neoptera</taxon>
        <taxon>Endopterygota</taxon>
        <taxon>Diptera</taxon>
        <taxon>Brachycera</taxon>
        <taxon>Muscomorpha</taxon>
        <taxon>Tephritoidea</taxon>
        <taxon>Tephritidae</taxon>
        <taxon>Bactrocera</taxon>
        <taxon>Bactrocera</taxon>
    </lineage>
</organism>
<reference evidence="2" key="1">
    <citation type="journal article" date="2014" name="BMC Genomics">
        <title>Characterizing the developmental transcriptome of the oriental fruit fly, Bactrocera dorsalis (Diptera: Tephritidae) through comparative genomic analysis with Drosophila melanogaster utilizing modENCODE datasets.</title>
        <authorList>
            <person name="Geib S.M."/>
            <person name="Calla B."/>
            <person name="Hall B."/>
            <person name="Hou S."/>
            <person name="Manoukis N.C."/>
        </authorList>
    </citation>
    <scope>NUCLEOTIDE SEQUENCE</scope>
    <source>
        <strain evidence="2">Punador</strain>
    </source>
</reference>
<accession>A0A034W7K8</accession>
<dbReference type="AlphaFoldDB" id="A0A034W7K8"/>
<protein>
    <submittedName>
        <fullName evidence="2">Uncharacterized protein</fullName>
    </submittedName>
</protein>
<proteinExistence type="predicted"/>
<feature type="region of interest" description="Disordered" evidence="1">
    <location>
        <begin position="20"/>
        <end position="39"/>
    </location>
</feature>
<evidence type="ECO:0000313" key="2">
    <source>
        <dbReference type="EMBL" id="JAC49743.1"/>
    </source>
</evidence>